<organism evidence="1 2">
    <name type="scientific">Thermotalea metallivorans</name>
    <dbReference type="NCBI Taxonomy" id="520762"/>
    <lineage>
        <taxon>Bacteria</taxon>
        <taxon>Bacillati</taxon>
        <taxon>Bacillota</taxon>
        <taxon>Clostridia</taxon>
        <taxon>Peptostreptococcales</taxon>
        <taxon>Thermotaleaceae</taxon>
        <taxon>Thermotalea</taxon>
    </lineage>
</organism>
<dbReference type="InterPro" id="IPR017695">
    <property type="entry name" value="Se-dep_Mo_hydrolase_YqeB"/>
</dbReference>
<comment type="caution">
    <text evidence="1">The sequence shown here is derived from an EMBL/GenBank/DDBJ whole genome shotgun (WGS) entry which is preliminary data.</text>
</comment>
<evidence type="ECO:0000313" key="2">
    <source>
        <dbReference type="Proteomes" id="UP000070456"/>
    </source>
</evidence>
<keyword evidence="2" id="KW-1185">Reference proteome</keyword>
<dbReference type="EMBL" id="LOEE01000059">
    <property type="protein sequence ID" value="KXG74271.1"/>
    <property type="molecule type" value="Genomic_DNA"/>
</dbReference>
<accession>A0A140L146</accession>
<protein>
    <recommendedName>
        <fullName evidence="3">Molybdenum hydroxylase</fullName>
    </recommendedName>
</protein>
<dbReference type="OrthoDB" id="9815497at2"/>
<dbReference type="AlphaFoldDB" id="A0A140L146"/>
<dbReference type="RefSeq" id="WP_068557369.1">
    <property type="nucleotide sequence ID" value="NZ_LOEE01000059.1"/>
</dbReference>
<dbReference type="STRING" id="520762.AN619_24630"/>
<gene>
    <name evidence="1" type="ORF">AN619_24630</name>
</gene>
<dbReference type="PATRIC" id="fig|520762.4.peg.2732"/>
<dbReference type="Proteomes" id="UP000070456">
    <property type="component" value="Unassembled WGS sequence"/>
</dbReference>
<evidence type="ECO:0000313" key="1">
    <source>
        <dbReference type="EMBL" id="KXG74271.1"/>
    </source>
</evidence>
<name>A0A140L146_9FIRM</name>
<dbReference type="NCBIfam" id="TIGR03309">
    <property type="entry name" value="matur_yqeB"/>
    <property type="match status" value="1"/>
</dbReference>
<evidence type="ECO:0008006" key="3">
    <source>
        <dbReference type="Google" id="ProtNLM"/>
    </source>
</evidence>
<proteinExistence type="predicted"/>
<sequence>MKTRGMVLIKGAGDIASGVAHKLFRCGFAVVMTEVEKPTCVRRKVSFANCIYEGTWEIEGIRAKKANTKDEILKILEEQMIPVVVDPRGAIKDQLDFWVLVDGIMAKKNTGTRKGDAPLVIGLGPGFRAGMDVDVVIETHRGHHLGRVIWEGEAEANTGIPGEVEGYDIQRVLKAPVGGIIKHVKKIGDFVRASEVISWIGHVEIRTTMDGVIRGLIYEGLEVPKGCKIGDIDPRKEAAGWIHSISDKARSIAGGVVEAILTKEWEEKNGAGI</sequence>
<reference evidence="1 2" key="1">
    <citation type="submission" date="2015-12" db="EMBL/GenBank/DDBJ databases">
        <title>Draft genome sequence of the thermoanaerobe Thermotalea metallivorans, an isolate from the runoff channel of the Great Artesian Basin, Australia.</title>
        <authorList>
            <person name="Patel B.K."/>
        </authorList>
    </citation>
    <scope>NUCLEOTIDE SEQUENCE [LARGE SCALE GENOMIC DNA]</scope>
    <source>
        <strain evidence="1 2">B2-1</strain>
    </source>
</reference>